<evidence type="ECO:0000313" key="2">
    <source>
        <dbReference type="EMBL" id="KZP29968.1"/>
    </source>
</evidence>
<evidence type="ECO:0000256" key="1">
    <source>
        <dbReference type="SAM" id="MobiDB-lite"/>
    </source>
</evidence>
<dbReference type="AlphaFoldDB" id="A0A166SXZ0"/>
<sequence>MPDDTRSITPANRACGQFLYIPNPGSDNSSDEEDKDRIQPLPDPSSSYPQSYVYQPPALPHMPPPTALQPRTHPNTHSPLELITNFTQDHPHPTPPSSQSTSNLSSASSSSSRAIDTTPPRSPGVRGRSPYIGFDASSGQGPYTGGFNMSKRNEGGRVSARPSTFLDKIKARIPHRQPRPSRTYTNHNQDLVSCPLRSYLVS</sequence>
<gene>
    <name evidence="2" type="ORF">FIBSPDRAFT_163396</name>
</gene>
<feature type="compositionally biased region" description="Low complexity" evidence="1">
    <location>
        <begin position="97"/>
        <end position="112"/>
    </location>
</feature>
<dbReference type="STRING" id="436010.A0A166SXZ0"/>
<feature type="region of interest" description="Disordered" evidence="1">
    <location>
        <begin position="1"/>
        <end position="164"/>
    </location>
</feature>
<name>A0A166SXZ0_9AGAM</name>
<feature type="compositionally biased region" description="Low complexity" evidence="1">
    <location>
        <begin position="44"/>
        <end position="56"/>
    </location>
</feature>
<organism evidence="2 3">
    <name type="scientific">Athelia psychrophila</name>
    <dbReference type="NCBI Taxonomy" id="1759441"/>
    <lineage>
        <taxon>Eukaryota</taxon>
        <taxon>Fungi</taxon>
        <taxon>Dikarya</taxon>
        <taxon>Basidiomycota</taxon>
        <taxon>Agaricomycotina</taxon>
        <taxon>Agaricomycetes</taxon>
        <taxon>Agaricomycetidae</taxon>
        <taxon>Atheliales</taxon>
        <taxon>Atheliaceae</taxon>
        <taxon>Athelia</taxon>
    </lineage>
</organism>
<evidence type="ECO:0000313" key="3">
    <source>
        <dbReference type="Proteomes" id="UP000076532"/>
    </source>
</evidence>
<feature type="compositionally biased region" description="Polar residues" evidence="1">
    <location>
        <begin position="72"/>
        <end position="88"/>
    </location>
</feature>
<feature type="compositionally biased region" description="Pro residues" evidence="1">
    <location>
        <begin position="57"/>
        <end position="67"/>
    </location>
</feature>
<accession>A0A166SXZ0</accession>
<reference evidence="2 3" key="1">
    <citation type="journal article" date="2016" name="Mol. Biol. Evol.">
        <title>Comparative Genomics of Early-Diverging Mushroom-Forming Fungi Provides Insights into the Origins of Lignocellulose Decay Capabilities.</title>
        <authorList>
            <person name="Nagy L.G."/>
            <person name="Riley R."/>
            <person name="Tritt A."/>
            <person name="Adam C."/>
            <person name="Daum C."/>
            <person name="Floudas D."/>
            <person name="Sun H."/>
            <person name="Yadav J.S."/>
            <person name="Pangilinan J."/>
            <person name="Larsson K.H."/>
            <person name="Matsuura K."/>
            <person name="Barry K."/>
            <person name="Labutti K."/>
            <person name="Kuo R."/>
            <person name="Ohm R.A."/>
            <person name="Bhattacharya S.S."/>
            <person name="Shirouzu T."/>
            <person name="Yoshinaga Y."/>
            <person name="Martin F.M."/>
            <person name="Grigoriev I.V."/>
            <person name="Hibbett D.S."/>
        </authorList>
    </citation>
    <scope>NUCLEOTIDE SEQUENCE [LARGE SCALE GENOMIC DNA]</scope>
    <source>
        <strain evidence="2 3">CBS 109695</strain>
    </source>
</reference>
<proteinExistence type="predicted"/>
<keyword evidence="3" id="KW-1185">Reference proteome</keyword>
<dbReference type="EMBL" id="KV417496">
    <property type="protein sequence ID" value="KZP29968.1"/>
    <property type="molecule type" value="Genomic_DNA"/>
</dbReference>
<dbReference type="Proteomes" id="UP000076532">
    <property type="component" value="Unassembled WGS sequence"/>
</dbReference>
<protein>
    <submittedName>
        <fullName evidence="2">Uncharacterized protein</fullName>
    </submittedName>
</protein>